<dbReference type="STRING" id="1043002.A0A074YIK1"/>
<evidence type="ECO:0000256" key="1">
    <source>
        <dbReference type="ARBA" id="ARBA00007462"/>
    </source>
</evidence>
<dbReference type="GO" id="GO:0030687">
    <property type="term" value="C:preribosome, large subunit precursor"/>
    <property type="evidence" value="ECO:0007669"/>
    <property type="project" value="TreeGrafter"/>
</dbReference>
<feature type="compositionally biased region" description="Basic residues" evidence="2">
    <location>
        <begin position="1"/>
        <end position="10"/>
    </location>
</feature>
<organism evidence="3 4">
    <name type="scientific">Aureobasidium pullulans EXF-150</name>
    <dbReference type="NCBI Taxonomy" id="1043002"/>
    <lineage>
        <taxon>Eukaryota</taxon>
        <taxon>Fungi</taxon>
        <taxon>Dikarya</taxon>
        <taxon>Ascomycota</taxon>
        <taxon>Pezizomycotina</taxon>
        <taxon>Dothideomycetes</taxon>
        <taxon>Dothideomycetidae</taxon>
        <taxon>Dothideales</taxon>
        <taxon>Saccotheciaceae</taxon>
        <taxon>Aureobasidium</taxon>
    </lineage>
</organism>
<feature type="compositionally biased region" description="Basic residues" evidence="2">
    <location>
        <begin position="17"/>
        <end position="31"/>
    </location>
</feature>
<feature type="compositionally biased region" description="Acidic residues" evidence="2">
    <location>
        <begin position="124"/>
        <end position="174"/>
    </location>
</feature>
<comment type="similarity">
    <text evidence="1">Belongs to the RRP15 family.</text>
</comment>
<proteinExistence type="inferred from homology"/>
<dbReference type="RefSeq" id="XP_029762888.1">
    <property type="nucleotide sequence ID" value="XM_029905138.1"/>
</dbReference>
<dbReference type="AlphaFoldDB" id="A0A074YIK1"/>
<dbReference type="HOGENOM" id="CLU_058264_1_2_1"/>
<dbReference type="GO" id="GO:0000470">
    <property type="term" value="P:maturation of LSU-rRNA"/>
    <property type="evidence" value="ECO:0007669"/>
    <property type="project" value="TreeGrafter"/>
</dbReference>
<dbReference type="PANTHER" id="PTHR13245:SF14">
    <property type="entry name" value="RRP15-LIKE PROTEIN"/>
    <property type="match status" value="1"/>
</dbReference>
<sequence>MGNPSAKRKRPEGMGYRKPKKLVKKFKKQKAYHSDSEDDEVQSTNTNTNTNSDFNPVNMDDSEDEEVEDTPAAPVVPVPAPEPVAEKKTAPKPVAPAKSESKPAAVQPKLKSALKMTKKVDPPSESEDDEAEDDDEDEEEEDDDLEGLDALDDEDLDDSDLEDDDEMDLSDNEDGEGRQKKTRKRNDPAAFATSMSKILGTKLTTSKRQDPVLSRSAAATAASKELADQKLELKAKRKMHAEKREALDKGRVKDVLGLNTPEVSTAQIQETEKRLQKTAQRGVVKLFNAVRAAQVQGEQARSEAKKEGVVGISQREERVSEMSKKGFLDLIATGGKKAAAVEA</sequence>
<dbReference type="EMBL" id="KL584978">
    <property type="protein sequence ID" value="KEQ86701.1"/>
    <property type="molecule type" value="Genomic_DNA"/>
</dbReference>
<feature type="compositionally biased region" description="Acidic residues" evidence="2">
    <location>
        <begin position="60"/>
        <end position="69"/>
    </location>
</feature>
<dbReference type="OrthoDB" id="20949at2759"/>
<dbReference type="GO" id="GO:0000460">
    <property type="term" value="P:maturation of 5.8S rRNA"/>
    <property type="evidence" value="ECO:0007669"/>
    <property type="project" value="TreeGrafter"/>
</dbReference>
<evidence type="ECO:0000313" key="4">
    <source>
        <dbReference type="Proteomes" id="UP000030706"/>
    </source>
</evidence>
<name>A0A074YIK1_AURPU</name>
<protein>
    <submittedName>
        <fullName evidence="3">Rrp15p-domain-containing protein</fullName>
    </submittedName>
</protein>
<reference evidence="3 4" key="1">
    <citation type="journal article" date="2014" name="BMC Genomics">
        <title>Genome sequencing of four Aureobasidium pullulans varieties: biotechnological potential, stress tolerance, and description of new species.</title>
        <authorList>
            <person name="Gostin Ar C."/>
            <person name="Ohm R.A."/>
            <person name="Kogej T."/>
            <person name="Sonjak S."/>
            <person name="Turk M."/>
            <person name="Zajc J."/>
            <person name="Zalar P."/>
            <person name="Grube M."/>
            <person name="Sun H."/>
            <person name="Han J."/>
            <person name="Sharma A."/>
            <person name="Chiniquy J."/>
            <person name="Ngan C.Y."/>
            <person name="Lipzen A."/>
            <person name="Barry K."/>
            <person name="Grigoriev I.V."/>
            <person name="Gunde-Cimerman N."/>
        </authorList>
    </citation>
    <scope>NUCLEOTIDE SEQUENCE [LARGE SCALE GENOMIC DNA]</scope>
    <source>
        <strain evidence="3 4">EXF-150</strain>
    </source>
</reference>
<dbReference type="Pfam" id="PF07890">
    <property type="entry name" value="Rrp15p"/>
    <property type="match status" value="1"/>
</dbReference>
<keyword evidence="4" id="KW-1185">Reference proteome</keyword>
<feature type="compositionally biased region" description="Low complexity" evidence="2">
    <location>
        <begin position="214"/>
        <end position="223"/>
    </location>
</feature>
<evidence type="ECO:0000256" key="2">
    <source>
        <dbReference type="SAM" id="MobiDB-lite"/>
    </source>
</evidence>
<dbReference type="PANTHER" id="PTHR13245">
    <property type="entry name" value="RRP15-LIKE PROTEIN"/>
    <property type="match status" value="1"/>
</dbReference>
<dbReference type="InterPro" id="IPR012459">
    <property type="entry name" value="Rrp15"/>
</dbReference>
<evidence type="ECO:0000313" key="3">
    <source>
        <dbReference type="EMBL" id="KEQ86701.1"/>
    </source>
</evidence>
<gene>
    <name evidence="3" type="ORF">M438DRAFT_344114</name>
</gene>
<dbReference type="Proteomes" id="UP000030706">
    <property type="component" value="Unassembled WGS sequence"/>
</dbReference>
<accession>A0A074YIK1</accession>
<dbReference type="GeneID" id="40747444"/>
<feature type="region of interest" description="Disordered" evidence="2">
    <location>
        <begin position="1"/>
        <end position="228"/>
    </location>
</feature>